<evidence type="ECO:0000256" key="2">
    <source>
        <dbReference type="ARBA" id="ARBA00022475"/>
    </source>
</evidence>
<evidence type="ECO:0000313" key="14">
    <source>
        <dbReference type="Proteomes" id="UP000694845"/>
    </source>
</evidence>
<dbReference type="SMART" id="SM00179">
    <property type="entry name" value="EGF_CA"/>
    <property type="match status" value="1"/>
</dbReference>
<dbReference type="InterPro" id="IPR001881">
    <property type="entry name" value="EGF-like_Ca-bd_dom"/>
</dbReference>
<keyword evidence="8" id="KW-0325">Glycoprotein</keyword>
<gene>
    <name evidence="15" type="primary">LOC110990391</name>
</gene>
<dbReference type="Proteomes" id="UP000694845">
    <property type="component" value="Unplaced"/>
</dbReference>
<dbReference type="Pfam" id="PF01390">
    <property type="entry name" value="SEA"/>
    <property type="match status" value="1"/>
</dbReference>
<dbReference type="CDD" id="cd00054">
    <property type="entry name" value="EGF_CA"/>
    <property type="match status" value="1"/>
</dbReference>
<dbReference type="GeneID" id="110990391"/>
<evidence type="ECO:0000259" key="12">
    <source>
        <dbReference type="PROSITE" id="PS50024"/>
    </source>
</evidence>
<name>A0A8B8A067_ACAPL</name>
<keyword evidence="14" id="KW-1185">Reference proteome</keyword>
<dbReference type="PROSITE" id="PS01187">
    <property type="entry name" value="EGF_CA"/>
    <property type="match status" value="1"/>
</dbReference>
<dbReference type="InterPro" id="IPR000082">
    <property type="entry name" value="SEA_dom"/>
</dbReference>
<evidence type="ECO:0000256" key="11">
    <source>
        <dbReference type="SAM" id="Phobius"/>
    </source>
</evidence>
<dbReference type="Pfam" id="PF07645">
    <property type="entry name" value="EGF_CA"/>
    <property type="match status" value="1"/>
</dbReference>
<keyword evidence="3 9" id="KW-0245">EGF-like domain</keyword>
<dbReference type="InterPro" id="IPR036364">
    <property type="entry name" value="SEA_dom_sf"/>
</dbReference>
<dbReference type="SUPFAM" id="SSF82671">
    <property type="entry name" value="SEA domain"/>
    <property type="match status" value="1"/>
</dbReference>
<feature type="disulfide bond" evidence="9">
    <location>
        <begin position="196"/>
        <end position="205"/>
    </location>
</feature>
<feature type="transmembrane region" description="Helical" evidence="11">
    <location>
        <begin position="214"/>
        <end position="241"/>
    </location>
</feature>
<dbReference type="PROSITE" id="PS00010">
    <property type="entry name" value="ASX_HYDROXYL"/>
    <property type="match status" value="1"/>
</dbReference>
<dbReference type="Gene3D" id="2.10.25.10">
    <property type="entry name" value="Laminin"/>
    <property type="match status" value="2"/>
</dbReference>
<dbReference type="PROSITE" id="PS00022">
    <property type="entry name" value="EGF_1"/>
    <property type="match status" value="1"/>
</dbReference>
<dbReference type="InterPro" id="IPR000152">
    <property type="entry name" value="EGF-type_Asp/Asn_hydroxyl_site"/>
</dbReference>
<dbReference type="Gene3D" id="3.30.70.960">
    <property type="entry name" value="SEA domain"/>
    <property type="match status" value="1"/>
</dbReference>
<dbReference type="InterPro" id="IPR049883">
    <property type="entry name" value="NOTCH1_EGF-like"/>
</dbReference>
<evidence type="ECO:0000313" key="15">
    <source>
        <dbReference type="RefSeq" id="XP_022111069.1"/>
    </source>
</evidence>
<evidence type="ECO:0000256" key="8">
    <source>
        <dbReference type="ARBA" id="ARBA00023180"/>
    </source>
</evidence>
<dbReference type="InterPro" id="IPR018097">
    <property type="entry name" value="EGF_Ca-bd_CS"/>
</dbReference>
<evidence type="ECO:0000256" key="9">
    <source>
        <dbReference type="PROSITE-ProRule" id="PRU00076"/>
    </source>
</evidence>
<dbReference type="GO" id="GO:0005509">
    <property type="term" value="F:calcium ion binding"/>
    <property type="evidence" value="ECO:0007669"/>
    <property type="project" value="InterPro"/>
</dbReference>
<keyword evidence="11" id="KW-1133">Transmembrane helix</keyword>
<dbReference type="OrthoDB" id="155976at2759"/>
<keyword evidence="7 9" id="KW-1015">Disulfide bond</keyword>
<organism evidence="14 15">
    <name type="scientific">Acanthaster planci</name>
    <name type="common">Crown-of-thorns starfish</name>
    <dbReference type="NCBI Taxonomy" id="133434"/>
    <lineage>
        <taxon>Eukaryota</taxon>
        <taxon>Metazoa</taxon>
        <taxon>Echinodermata</taxon>
        <taxon>Eleutherozoa</taxon>
        <taxon>Asterozoa</taxon>
        <taxon>Asteroidea</taxon>
        <taxon>Valvatacea</taxon>
        <taxon>Valvatida</taxon>
        <taxon>Acanthasteridae</taxon>
        <taxon>Acanthaster</taxon>
    </lineage>
</organism>
<evidence type="ECO:0000256" key="5">
    <source>
        <dbReference type="ARBA" id="ARBA00022737"/>
    </source>
</evidence>
<dbReference type="InterPro" id="IPR009030">
    <property type="entry name" value="Growth_fac_rcpt_cys_sf"/>
</dbReference>
<feature type="domain" description="EGF-like" evidence="13">
    <location>
        <begin position="14"/>
        <end position="53"/>
    </location>
</feature>
<evidence type="ECO:0000256" key="1">
    <source>
        <dbReference type="ARBA" id="ARBA00004236"/>
    </source>
</evidence>
<evidence type="ECO:0000256" key="4">
    <source>
        <dbReference type="ARBA" id="ARBA00022729"/>
    </source>
</evidence>
<dbReference type="PANTHER" id="PTHR24037">
    <property type="entry name" value="HEART DEVELOPMENT PROTEIN WITH EGF-LIKE DOMAINS 1"/>
    <property type="match status" value="1"/>
</dbReference>
<reference evidence="15" key="1">
    <citation type="submission" date="2025-08" db="UniProtKB">
        <authorList>
            <consortium name="RefSeq"/>
        </authorList>
    </citation>
    <scope>IDENTIFICATION</scope>
</reference>
<evidence type="ECO:0000256" key="7">
    <source>
        <dbReference type="ARBA" id="ARBA00023157"/>
    </source>
</evidence>
<keyword evidence="4" id="KW-0732">Signal</keyword>
<dbReference type="KEGG" id="aplc:110990391"/>
<dbReference type="SUPFAM" id="SSF57184">
    <property type="entry name" value="Growth factor receptor domain"/>
    <property type="match status" value="1"/>
</dbReference>
<keyword evidence="6 11" id="KW-0472">Membrane</keyword>
<comment type="caution">
    <text evidence="9">Lacks conserved residue(s) required for the propagation of feature annotation.</text>
</comment>
<dbReference type="PROSITE" id="PS01186">
    <property type="entry name" value="EGF_2"/>
    <property type="match status" value="1"/>
</dbReference>
<dbReference type="GO" id="GO:0005886">
    <property type="term" value="C:plasma membrane"/>
    <property type="evidence" value="ECO:0007669"/>
    <property type="project" value="UniProtKB-SubCell"/>
</dbReference>
<sequence>MCTLFWTGDYCETDINECVENNPCAADRICINLQGSYLCGCQAGFFLVGDTCRATSEFRGSFAITRIGSSEAIFTRDLEDPTSDQYQRIAGDVIGVLDSIFADESSYIESRVVSMSSGSIRVQYVLVFTEDTNVTVDVVSNQMRASIAADGEIASSALYIRLSSLSVASNLCPADYCKNGGTCSPDPVTYENNCICESAFSGNRCEVEDDWSPLVIAMVTVAGILFLILVGLFISCCIFLGKRLEEKKEPKYAGDLEGRDSFLKVSQPVLPWRSSSPSTDEPPHHPRGSHVSTSFAVQSIRVDGGAGCYRHSGDVRNGQQSSTFIRPYIVTGKEAAEH</sequence>
<dbReference type="InterPro" id="IPR000742">
    <property type="entry name" value="EGF"/>
</dbReference>
<evidence type="ECO:0000256" key="6">
    <source>
        <dbReference type="ARBA" id="ARBA00023136"/>
    </source>
</evidence>
<accession>A0A8B8A067</accession>
<dbReference type="AlphaFoldDB" id="A0A8B8A067"/>
<feature type="disulfide bond" evidence="9">
    <location>
        <begin position="177"/>
        <end position="194"/>
    </location>
</feature>
<feature type="region of interest" description="Disordered" evidence="10">
    <location>
        <begin position="271"/>
        <end position="291"/>
    </location>
</feature>
<evidence type="ECO:0000256" key="10">
    <source>
        <dbReference type="SAM" id="MobiDB-lite"/>
    </source>
</evidence>
<evidence type="ECO:0000256" key="3">
    <source>
        <dbReference type="ARBA" id="ARBA00022536"/>
    </source>
</evidence>
<keyword evidence="5" id="KW-0677">Repeat</keyword>
<proteinExistence type="predicted"/>
<dbReference type="PANTHER" id="PTHR24037:SF11">
    <property type="entry name" value="MUCIN-2-LIKE"/>
    <property type="match status" value="1"/>
</dbReference>
<dbReference type="PROSITE" id="PS50026">
    <property type="entry name" value="EGF_3"/>
    <property type="match status" value="2"/>
</dbReference>
<dbReference type="OMA" id="CICESAF"/>
<protein>
    <submittedName>
        <fullName evidence="15">63 kDa sperm flagellar membrane protein-like</fullName>
    </submittedName>
</protein>
<keyword evidence="11" id="KW-0812">Transmembrane</keyword>
<dbReference type="SMART" id="SM00181">
    <property type="entry name" value="EGF"/>
    <property type="match status" value="2"/>
</dbReference>
<feature type="domain" description="SEA" evidence="12">
    <location>
        <begin position="54"/>
        <end position="172"/>
    </location>
</feature>
<comment type="subcellular location">
    <subcellularLocation>
        <location evidence="1">Cell membrane</location>
    </subcellularLocation>
</comment>
<dbReference type="PROSITE" id="PS50024">
    <property type="entry name" value="SEA"/>
    <property type="match status" value="1"/>
</dbReference>
<dbReference type="SMART" id="SM00200">
    <property type="entry name" value="SEA"/>
    <property type="match status" value="1"/>
</dbReference>
<keyword evidence="2" id="KW-1003">Cell membrane</keyword>
<feature type="domain" description="EGF-like" evidence="13">
    <location>
        <begin position="168"/>
        <end position="206"/>
    </location>
</feature>
<dbReference type="RefSeq" id="XP_022111069.1">
    <property type="nucleotide sequence ID" value="XM_022255377.1"/>
</dbReference>
<evidence type="ECO:0000259" key="13">
    <source>
        <dbReference type="PROSITE" id="PS50026"/>
    </source>
</evidence>